<protein>
    <submittedName>
        <fullName evidence="2">AzlD domain-containing protein</fullName>
    </submittedName>
</protein>
<keyword evidence="1" id="KW-1133">Transmembrane helix</keyword>
<evidence type="ECO:0000256" key="1">
    <source>
        <dbReference type="SAM" id="Phobius"/>
    </source>
</evidence>
<accession>A0ABU2H3F4</accession>
<comment type="caution">
    <text evidence="2">The sequence shown here is derived from an EMBL/GenBank/DDBJ whole genome shotgun (WGS) entry which is preliminary data.</text>
</comment>
<keyword evidence="1" id="KW-0812">Transmembrane</keyword>
<keyword evidence="1" id="KW-0472">Membrane</keyword>
<evidence type="ECO:0000313" key="3">
    <source>
        <dbReference type="Proteomes" id="UP001250214"/>
    </source>
</evidence>
<dbReference type="EMBL" id="JAVLVT010000001">
    <property type="protein sequence ID" value="MDS1269379.1"/>
    <property type="molecule type" value="Genomic_DNA"/>
</dbReference>
<feature type="transmembrane region" description="Helical" evidence="1">
    <location>
        <begin position="33"/>
        <end position="56"/>
    </location>
</feature>
<organism evidence="2 3">
    <name type="scientific">Lipingzhangella rawalii</name>
    <dbReference type="NCBI Taxonomy" id="2055835"/>
    <lineage>
        <taxon>Bacteria</taxon>
        <taxon>Bacillati</taxon>
        <taxon>Actinomycetota</taxon>
        <taxon>Actinomycetes</taxon>
        <taxon>Streptosporangiales</taxon>
        <taxon>Nocardiopsidaceae</taxon>
        <taxon>Lipingzhangella</taxon>
    </lineage>
</organism>
<sequence length="104" mass="10660">MSLWIAVLVTALGCFALKLAGLAAPQRLLNQPHVQRFAAIVPVALLAALIVLETFAAGQRIELDAPRLAGVSAAALALLLRAPFLLVLVVAAATTASLRLAGLG</sequence>
<name>A0ABU2H3F4_9ACTN</name>
<proteinExistence type="predicted"/>
<dbReference type="RefSeq" id="WP_310910856.1">
    <property type="nucleotide sequence ID" value="NZ_JAVLVT010000001.1"/>
</dbReference>
<keyword evidence="3" id="KW-1185">Reference proteome</keyword>
<evidence type="ECO:0000313" key="2">
    <source>
        <dbReference type="EMBL" id="MDS1269379.1"/>
    </source>
</evidence>
<dbReference type="Pfam" id="PF05437">
    <property type="entry name" value="AzlD"/>
    <property type="match status" value="1"/>
</dbReference>
<gene>
    <name evidence="2" type="ORF">RIF23_03615</name>
</gene>
<dbReference type="Proteomes" id="UP001250214">
    <property type="component" value="Unassembled WGS sequence"/>
</dbReference>
<reference evidence="3" key="1">
    <citation type="submission" date="2023-07" db="EMBL/GenBank/DDBJ databases">
        <title>Novel species in the genus Lipingzhangella isolated from Sambhar Salt Lake.</title>
        <authorList>
            <person name="Jiya N."/>
            <person name="Kajale S."/>
            <person name="Sharma A."/>
        </authorList>
    </citation>
    <scope>NUCLEOTIDE SEQUENCE [LARGE SCALE GENOMIC DNA]</scope>
    <source>
        <strain evidence="3">LS1_29</strain>
    </source>
</reference>
<feature type="transmembrane region" description="Helical" evidence="1">
    <location>
        <begin position="68"/>
        <end position="93"/>
    </location>
</feature>
<dbReference type="InterPro" id="IPR008407">
    <property type="entry name" value="Brnchd-chn_aa_trnsp_AzlD"/>
</dbReference>